<dbReference type="InterPro" id="IPR009057">
    <property type="entry name" value="Homeodomain-like_sf"/>
</dbReference>
<dbReference type="InterPro" id="IPR037923">
    <property type="entry name" value="HTH-like"/>
</dbReference>
<proteinExistence type="predicted"/>
<evidence type="ECO:0000313" key="5">
    <source>
        <dbReference type="EMBL" id="ASA24032.1"/>
    </source>
</evidence>
<gene>
    <name evidence="5" type="ORF">B9T62_26560</name>
</gene>
<dbReference type="AlphaFoldDB" id="A0A2Z2KRG4"/>
<dbReference type="Gene3D" id="2.60.120.10">
    <property type="entry name" value="Jelly Rolls"/>
    <property type="match status" value="1"/>
</dbReference>
<evidence type="ECO:0000313" key="6">
    <source>
        <dbReference type="Proteomes" id="UP000249890"/>
    </source>
</evidence>
<dbReference type="GO" id="GO:0043565">
    <property type="term" value="F:sequence-specific DNA binding"/>
    <property type="evidence" value="ECO:0007669"/>
    <property type="project" value="InterPro"/>
</dbReference>
<dbReference type="GO" id="GO:0003700">
    <property type="term" value="F:DNA-binding transcription factor activity"/>
    <property type="evidence" value="ECO:0007669"/>
    <property type="project" value="InterPro"/>
</dbReference>
<evidence type="ECO:0000256" key="3">
    <source>
        <dbReference type="ARBA" id="ARBA00023163"/>
    </source>
</evidence>
<dbReference type="PANTHER" id="PTHR43280:SF28">
    <property type="entry name" value="HTH-TYPE TRANSCRIPTIONAL ACTIVATOR RHAS"/>
    <property type="match status" value="1"/>
</dbReference>
<dbReference type="SMART" id="SM00342">
    <property type="entry name" value="HTH_ARAC"/>
    <property type="match status" value="1"/>
</dbReference>
<dbReference type="EMBL" id="CP021780">
    <property type="protein sequence ID" value="ASA24032.1"/>
    <property type="molecule type" value="Genomic_DNA"/>
</dbReference>
<dbReference type="PANTHER" id="PTHR43280">
    <property type="entry name" value="ARAC-FAMILY TRANSCRIPTIONAL REGULATOR"/>
    <property type="match status" value="1"/>
</dbReference>
<evidence type="ECO:0000256" key="1">
    <source>
        <dbReference type="ARBA" id="ARBA00023015"/>
    </source>
</evidence>
<dbReference type="InterPro" id="IPR003313">
    <property type="entry name" value="AraC-bd"/>
</dbReference>
<evidence type="ECO:0000259" key="4">
    <source>
        <dbReference type="PROSITE" id="PS01124"/>
    </source>
</evidence>
<keyword evidence="2" id="KW-0238">DNA-binding</keyword>
<dbReference type="PRINTS" id="PR00032">
    <property type="entry name" value="HTHARAC"/>
</dbReference>
<sequence>MPVEPVHKQFHTDRSFPFDLVYKATKQSGEELPHHLHDWCELIYVYRGAGHFFIDQTLYDMHPGDLFIIPEDTIHRAFPDSLNPVTSTALFFNPLFVSPAVAGDTFSYLQPFEQGKLLKSYKLQCQPLFRTKLEEQLALIREELLLKRSDYQQAVSLQLQWLLFALIRETGPQLPFSGSKDAPVWMQDILREIDTRLFEDIGLAALAKQAAVSPAHFSRVFKQRTGINVTGYITTKRIIHAKELLRLKDASVSSIAVACGFESLPHFYRVFKKITGVTPALFRREH</sequence>
<dbReference type="Gene3D" id="1.10.10.60">
    <property type="entry name" value="Homeodomain-like"/>
    <property type="match status" value="2"/>
</dbReference>
<organism evidence="5 6">
    <name type="scientific">Paenibacillus donghaensis</name>
    <dbReference type="NCBI Taxonomy" id="414771"/>
    <lineage>
        <taxon>Bacteria</taxon>
        <taxon>Bacillati</taxon>
        <taxon>Bacillota</taxon>
        <taxon>Bacilli</taxon>
        <taxon>Bacillales</taxon>
        <taxon>Paenibacillaceae</taxon>
        <taxon>Paenibacillus</taxon>
    </lineage>
</organism>
<keyword evidence="1" id="KW-0805">Transcription regulation</keyword>
<evidence type="ECO:0000256" key="2">
    <source>
        <dbReference type="ARBA" id="ARBA00023125"/>
    </source>
</evidence>
<dbReference type="InterPro" id="IPR020449">
    <property type="entry name" value="Tscrpt_reg_AraC-type_HTH"/>
</dbReference>
<accession>A0A2Z2KRG4</accession>
<dbReference type="KEGG" id="pdh:B9T62_26560"/>
<dbReference type="InterPro" id="IPR018060">
    <property type="entry name" value="HTH_AraC"/>
</dbReference>
<reference evidence="5 6" key="1">
    <citation type="submission" date="2017-06" db="EMBL/GenBank/DDBJ databases">
        <title>Complete genome sequence of Paenibacillus donghaensis KCTC 13049T isolated from East Sea sediment, South Korea.</title>
        <authorList>
            <person name="Jung B.K."/>
            <person name="Hong S.-J."/>
            <person name="Shin J.-H."/>
        </authorList>
    </citation>
    <scope>NUCLEOTIDE SEQUENCE [LARGE SCALE GENOMIC DNA]</scope>
    <source>
        <strain evidence="5 6">KCTC 13049</strain>
    </source>
</reference>
<dbReference type="Pfam" id="PF02311">
    <property type="entry name" value="AraC_binding"/>
    <property type="match status" value="1"/>
</dbReference>
<feature type="domain" description="HTH araC/xylS-type" evidence="4">
    <location>
        <begin position="187"/>
        <end position="285"/>
    </location>
</feature>
<dbReference type="OrthoDB" id="8737373at2"/>
<keyword evidence="3" id="KW-0804">Transcription</keyword>
<dbReference type="Proteomes" id="UP000249890">
    <property type="component" value="Chromosome"/>
</dbReference>
<dbReference type="InterPro" id="IPR014710">
    <property type="entry name" value="RmlC-like_jellyroll"/>
</dbReference>
<dbReference type="SUPFAM" id="SSF46689">
    <property type="entry name" value="Homeodomain-like"/>
    <property type="match status" value="2"/>
</dbReference>
<name>A0A2Z2KRG4_9BACL</name>
<keyword evidence="6" id="KW-1185">Reference proteome</keyword>
<dbReference type="Pfam" id="PF12833">
    <property type="entry name" value="HTH_18"/>
    <property type="match status" value="1"/>
</dbReference>
<dbReference type="InterPro" id="IPR018062">
    <property type="entry name" value="HTH_AraC-typ_CS"/>
</dbReference>
<dbReference type="PROSITE" id="PS01124">
    <property type="entry name" value="HTH_ARAC_FAMILY_2"/>
    <property type="match status" value="1"/>
</dbReference>
<dbReference type="PROSITE" id="PS00041">
    <property type="entry name" value="HTH_ARAC_FAMILY_1"/>
    <property type="match status" value="1"/>
</dbReference>
<dbReference type="SUPFAM" id="SSF51215">
    <property type="entry name" value="Regulatory protein AraC"/>
    <property type="match status" value="1"/>
</dbReference>
<protein>
    <recommendedName>
        <fullName evidence="4">HTH araC/xylS-type domain-containing protein</fullName>
    </recommendedName>
</protein>